<evidence type="ECO:0000256" key="7">
    <source>
        <dbReference type="SAM" id="MobiDB-lite"/>
    </source>
</evidence>
<comment type="caution">
    <text evidence="10">The sequence shown here is derived from an EMBL/GenBank/DDBJ whole genome shotgun (WGS) entry which is preliminary data.</text>
</comment>
<evidence type="ECO:0000256" key="5">
    <source>
        <dbReference type="ARBA" id="ARBA00022839"/>
    </source>
</evidence>
<evidence type="ECO:0000256" key="6">
    <source>
        <dbReference type="ARBA" id="ARBA00062149"/>
    </source>
</evidence>
<feature type="domain" description="Exoribonuclease phosphorolytic" evidence="8">
    <location>
        <begin position="27"/>
        <end position="155"/>
    </location>
</feature>
<dbReference type="SUPFAM" id="SSF54211">
    <property type="entry name" value="Ribosomal protein S5 domain 2-like"/>
    <property type="match status" value="1"/>
</dbReference>
<accession>A0A8T4L7E3</accession>
<dbReference type="InterPro" id="IPR015847">
    <property type="entry name" value="ExoRNase_PH_dom2"/>
</dbReference>
<dbReference type="GO" id="GO:0000956">
    <property type="term" value="P:nuclear-transcribed mRNA catabolic process"/>
    <property type="evidence" value="ECO:0007669"/>
    <property type="project" value="UniProtKB-ARBA"/>
</dbReference>
<dbReference type="Gene3D" id="3.30.230.70">
    <property type="entry name" value="GHMP Kinase, N-terminal domain"/>
    <property type="match status" value="1"/>
</dbReference>
<dbReference type="PANTHER" id="PTHR11953">
    <property type="entry name" value="EXOSOME COMPLEX COMPONENT"/>
    <property type="match status" value="1"/>
</dbReference>
<sequence>MAKKKEEELTYVDKKGKRLDGRGLTDLRPIKIEVGVVPRADGSAYLEWGQNKVVAAVYGPKECLPKHTADPLKGRVNFYYRMATFSVPDRKNPKPGRRETEISKVCSEALQKAIFLEQFPNTAIDVHVEILDANAGTRIAGLTAAAVALADAGIPMRGVVAGCTVGRAGGQIMLDVTKEEEDAPDAVDIPIAIIPSTEEIVLLQMDGLFTKAEWEKALPLGLEGCKKIAKLQEAALKKRFETKEFLESVEAERVSEQALPQKPRVNPVVAAGPMLSADASETLDEENQEMEEALEEEVEQ</sequence>
<dbReference type="Pfam" id="PF01138">
    <property type="entry name" value="RNase_PH"/>
    <property type="match status" value="1"/>
</dbReference>
<organism evidence="10 11">
    <name type="scientific">Candidatus Iainarchaeum sp</name>
    <dbReference type="NCBI Taxonomy" id="3101447"/>
    <lineage>
        <taxon>Archaea</taxon>
        <taxon>Candidatus Iainarchaeota</taxon>
        <taxon>Candidatus Iainarchaeia</taxon>
        <taxon>Candidatus Iainarchaeales</taxon>
        <taxon>Candidatus Iainarchaeaceae</taxon>
        <taxon>Candidatus Iainarchaeum</taxon>
    </lineage>
</organism>
<feature type="region of interest" description="Disordered" evidence="7">
    <location>
        <begin position="252"/>
        <end position="300"/>
    </location>
</feature>
<name>A0A8T4L7E3_9ARCH</name>
<keyword evidence="5 10" id="KW-0540">Nuclease</keyword>
<evidence type="ECO:0000256" key="3">
    <source>
        <dbReference type="ARBA" id="ARBA00022490"/>
    </source>
</evidence>
<dbReference type="GO" id="GO:0016075">
    <property type="term" value="P:rRNA catabolic process"/>
    <property type="evidence" value="ECO:0007669"/>
    <property type="project" value="TreeGrafter"/>
</dbReference>
<dbReference type="EMBL" id="JAGVWC010000010">
    <property type="protein sequence ID" value="MBS3061822.1"/>
    <property type="molecule type" value="Genomic_DNA"/>
</dbReference>
<dbReference type="InterPro" id="IPR001247">
    <property type="entry name" value="ExoRNase_PH_dom1"/>
</dbReference>
<dbReference type="InterPro" id="IPR020568">
    <property type="entry name" value="Ribosomal_Su5_D2-typ_SF"/>
</dbReference>
<evidence type="ECO:0000313" key="11">
    <source>
        <dbReference type="Proteomes" id="UP000675968"/>
    </source>
</evidence>
<evidence type="ECO:0000259" key="8">
    <source>
        <dbReference type="Pfam" id="PF01138"/>
    </source>
</evidence>
<feature type="compositionally biased region" description="Acidic residues" evidence="7">
    <location>
        <begin position="281"/>
        <end position="300"/>
    </location>
</feature>
<dbReference type="InterPro" id="IPR050080">
    <property type="entry name" value="RNase_PH"/>
</dbReference>
<evidence type="ECO:0000259" key="9">
    <source>
        <dbReference type="Pfam" id="PF03725"/>
    </source>
</evidence>
<comment type="subcellular location">
    <subcellularLocation>
        <location evidence="1">Cytoplasm</location>
    </subcellularLocation>
</comment>
<evidence type="ECO:0000313" key="10">
    <source>
        <dbReference type="EMBL" id="MBS3061822.1"/>
    </source>
</evidence>
<keyword evidence="10" id="KW-0378">Hydrolase</keyword>
<reference evidence="10" key="1">
    <citation type="submission" date="2021-03" db="EMBL/GenBank/DDBJ databases">
        <authorList>
            <person name="Jaffe A."/>
        </authorList>
    </citation>
    <scope>NUCLEOTIDE SEQUENCE</scope>
    <source>
        <strain evidence="10">RIFCSPLOWO2_01_FULL_AR10_48_17</strain>
    </source>
</reference>
<dbReference type="FunFam" id="3.30.230.70:FF:000004">
    <property type="entry name" value="Exosome complex component Rrp41"/>
    <property type="match status" value="1"/>
</dbReference>
<dbReference type="GO" id="GO:0000177">
    <property type="term" value="C:cytoplasmic exosome (RNase complex)"/>
    <property type="evidence" value="ECO:0007669"/>
    <property type="project" value="TreeGrafter"/>
</dbReference>
<dbReference type="SUPFAM" id="SSF55666">
    <property type="entry name" value="Ribonuclease PH domain 2-like"/>
    <property type="match status" value="1"/>
</dbReference>
<dbReference type="PANTHER" id="PTHR11953:SF0">
    <property type="entry name" value="EXOSOME COMPLEX COMPONENT RRP41"/>
    <property type="match status" value="1"/>
</dbReference>
<proteinExistence type="inferred from homology"/>
<evidence type="ECO:0000256" key="1">
    <source>
        <dbReference type="ARBA" id="ARBA00004496"/>
    </source>
</evidence>
<dbReference type="AlphaFoldDB" id="A0A8T4L7E3"/>
<keyword evidence="4" id="KW-0271">Exosome</keyword>
<dbReference type="EC" id="3.1.13.-" evidence="10"/>
<comment type="similarity">
    <text evidence="2">Belongs to the RNase PH family.</text>
</comment>
<feature type="domain" description="Exoribonuclease phosphorolytic" evidence="9">
    <location>
        <begin position="158"/>
        <end position="223"/>
    </location>
</feature>
<dbReference type="GO" id="GO:0010467">
    <property type="term" value="P:gene expression"/>
    <property type="evidence" value="ECO:0007669"/>
    <property type="project" value="UniProtKB-ARBA"/>
</dbReference>
<keyword evidence="3" id="KW-0963">Cytoplasm</keyword>
<reference evidence="10" key="2">
    <citation type="submission" date="2021-05" db="EMBL/GenBank/DDBJ databases">
        <title>Protein family content uncovers lineage relationships and bacterial pathway maintenance mechanisms in DPANN archaea.</title>
        <authorList>
            <person name="Castelle C.J."/>
            <person name="Meheust R."/>
            <person name="Jaffe A.L."/>
            <person name="Seitz K."/>
            <person name="Gong X."/>
            <person name="Baker B.J."/>
            <person name="Banfield J.F."/>
        </authorList>
    </citation>
    <scope>NUCLEOTIDE SEQUENCE</scope>
    <source>
        <strain evidence="10">RIFCSPLOWO2_01_FULL_AR10_48_17</strain>
    </source>
</reference>
<dbReference type="Pfam" id="PF03725">
    <property type="entry name" value="RNase_PH_C"/>
    <property type="match status" value="1"/>
</dbReference>
<dbReference type="GO" id="GO:0004527">
    <property type="term" value="F:exonuclease activity"/>
    <property type="evidence" value="ECO:0007669"/>
    <property type="project" value="UniProtKB-KW"/>
</dbReference>
<protein>
    <submittedName>
        <fullName evidence="10">Exosome complex exonuclease Rrp41</fullName>
        <ecNumber evidence="10">3.1.13.-</ecNumber>
    </submittedName>
</protein>
<dbReference type="InterPro" id="IPR036345">
    <property type="entry name" value="ExoRNase_PH_dom2_sf"/>
</dbReference>
<keyword evidence="5 10" id="KW-0269">Exonuclease</keyword>
<evidence type="ECO:0000256" key="2">
    <source>
        <dbReference type="ARBA" id="ARBA00006678"/>
    </source>
</evidence>
<evidence type="ECO:0000256" key="4">
    <source>
        <dbReference type="ARBA" id="ARBA00022835"/>
    </source>
</evidence>
<dbReference type="InterPro" id="IPR027408">
    <property type="entry name" value="PNPase/RNase_PH_dom_sf"/>
</dbReference>
<dbReference type="Proteomes" id="UP000675968">
    <property type="component" value="Unassembled WGS sequence"/>
</dbReference>
<dbReference type="GO" id="GO:0003723">
    <property type="term" value="F:RNA binding"/>
    <property type="evidence" value="ECO:0007669"/>
    <property type="project" value="TreeGrafter"/>
</dbReference>
<comment type="subunit">
    <text evidence="6">Component of the archaeal exosome complex. Forms a hexameric ring-like arrangement composed of 3 Rrp41-Rrp42 heterodimers. The hexameric ring associates with a trimer of Rrp4 and/or Csl4 subunits.</text>
</comment>
<gene>
    <name evidence="10" type="ORF">J4215_04540</name>
</gene>